<evidence type="ECO:0000313" key="3">
    <source>
        <dbReference type="Proteomes" id="UP000324800"/>
    </source>
</evidence>
<evidence type="ECO:0000256" key="1">
    <source>
        <dbReference type="SAM" id="MobiDB-lite"/>
    </source>
</evidence>
<accession>A0A5J4UJX0</accession>
<reference evidence="2 3" key="1">
    <citation type="submission" date="2019-03" db="EMBL/GenBank/DDBJ databases">
        <title>Single cell metagenomics reveals metabolic interactions within the superorganism composed of flagellate Streblomastix strix and complex community of Bacteroidetes bacteria on its surface.</title>
        <authorList>
            <person name="Treitli S.C."/>
            <person name="Kolisko M."/>
            <person name="Husnik F."/>
            <person name="Keeling P."/>
            <person name="Hampl V."/>
        </authorList>
    </citation>
    <scope>NUCLEOTIDE SEQUENCE [LARGE SCALE GENOMIC DNA]</scope>
    <source>
        <strain evidence="2">ST1C</strain>
    </source>
</reference>
<proteinExistence type="predicted"/>
<evidence type="ECO:0000313" key="2">
    <source>
        <dbReference type="EMBL" id="KAA6369965.1"/>
    </source>
</evidence>
<gene>
    <name evidence="2" type="ORF">EZS28_034508</name>
</gene>
<protein>
    <submittedName>
        <fullName evidence="2">Uncharacterized protein</fullName>
    </submittedName>
</protein>
<dbReference type="EMBL" id="SNRW01015854">
    <property type="protein sequence ID" value="KAA6369965.1"/>
    <property type="molecule type" value="Genomic_DNA"/>
</dbReference>
<comment type="caution">
    <text evidence="2">The sequence shown here is derived from an EMBL/GenBank/DDBJ whole genome shotgun (WGS) entry which is preliminary data.</text>
</comment>
<dbReference type="AlphaFoldDB" id="A0A5J4UJX0"/>
<feature type="region of interest" description="Disordered" evidence="1">
    <location>
        <begin position="18"/>
        <end position="54"/>
    </location>
</feature>
<sequence>MFEFLQTELEKAIWKDMNMKDNEKGKKKKKRENEDEEKDKRKKKIKNKEKNEIKTDSKTDIKELYLQRHISLRVNNNRGDIGKDKDRIQSWNKEQMNYQIMQEQIKKKLDKDKTKANENIINRGREGTQTEQIFAIRHSSSSSSSFSTSESHSPQRQQMILSMQQQQQQCEGEGQIIQISHILKHLLFKSRNKVALQTIFMNTNFIEFNIAFITTTLSMQQIKPSYLLPLYYLSQCNVRNEQSIEIELEEEREEVEERNQKKRQDIRQPNIMRTLYEKGVIQTMANLLEIKTQAKKEKKEKRKTKEQQNEKEKNIWVHLYKMNH</sequence>
<dbReference type="Proteomes" id="UP000324800">
    <property type="component" value="Unassembled WGS sequence"/>
</dbReference>
<name>A0A5J4UJX0_9EUKA</name>
<organism evidence="2 3">
    <name type="scientific">Streblomastix strix</name>
    <dbReference type="NCBI Taxonomy" id="222440"/>
    <lineage>
        <taxon>Eukaryota</taxon>
        <taxon>Metamonada</taxon>
        <taxon>Preaxostyla</taxon>
        <taxon>Oxymonadida</taxon>
        <taxon>Streblomastigidae</taxon>
        <taxon>Streblomastix</taxon>
    </lineage>
</organism>
<feature type="region of interest" description="Disordered" evidence="1">
    <location>
        <begin position="294"/>
        <end position="314"/>
    </location>
</feature>